<gene>
    <name evidence="1" type="ordered locus">Psta_0162</name>
</gene>
<proteinExistence type="predicted"/>
<protein>
    <recommendedName>
        <fullName evidence="3">DUF1844 domain-containing protein</fullName>
    </recommendedName>
</protein>
<dbReference type="InterPro" id="IPR014995">
    <property type="entry name" value="DUF1844"/>
</dbReference>
<dbReference type="AlphaFoldDB" id="D2R0J0"/>
<sequence length="95" mass="10316" precursor="true">MSSSPPKIDPKQIPPASLSFLISTLAAQAMTAMGQAPDPRTGTKEVQPELARHFIDSIAVLQEKTKGNATTDEAQLIEAALHQLRIFYVEATKKK</sequence>
<dbReference type="Pfam" id="PF08899">
    <property type="entry name" value="DUF1844"/>
    <property type="match status" value="1"/>
</dbReference>
<evidence type="ECO:0008006" key="3">
    <source>
        <dbReference type="Google" id="ProtNLM"/>
    </source>
</evidence>
<evidence type="ECO:0000313" key="1">
    <source>
        <dbReference type="EMBL" id="ADB14858.1"/>
    </source>
</evidence>
<name>D2R0J0_PIRSD</name>
<dbReference type="eggNOG" id="ENOG50334IY">
    <property type="taxonomic scope" value="Bacteria"/>
</dbReference>
<dbReference type="OrthoDB" id="9799618at2"/>
<reference evidence="1 2" key="1">
    <citation type="journal article" date="2009" name="Stand. Genomic Sci.">
        <title>Complete genome sequence of Pirellula staleyi type strain (ATCC 27377).</title>
        <authorList>
            <person name="Clum A."/>
            <person name="Tindall B.J."/>
            <person name="Sikorski J."/>
            <person name="Ivanova N."/>
            <person name="Mavrommatis K."/>
            <person name="Lucas S."/>
            <person name="Glavina del Rio T."/>
            <person name="Nolan M."/>
            <person name="Chen F."/>
            <person name="Tice H."/>
            <person name="Pitluck S."/>
            <person name="Cheng J.F."/>
            <person name="Chertkov O."/>
            <person name="Brettin T."/>
            <person name="Han C."/>
            <person name="Detter J.C."/>
            <person name="Kuske C."/>
            <person name="Bruce D."/>
            <person name="Goodwin L."/>
            <person name="Ovchinikova G."/>
            <person name="Pati A."/>
            <person name="Mikhailova N."/>
            <person name="Chen A."/>
            <person name="Palaniappan K."/>
            <person name="Land M."/>
            <person name="Hauser L."/>
            <person name="Chang Y.J."/>
            <person name="Jeffries C.D."/>
            <person name="Chain P."/>
            <person name="Rohde M."/>
            <person name="Goker M."/>
            <person name="Bristow J."/>
            <person name="Eisen J.A."/>
            <person name="Markowitz V."/>
            <person name="Hugenholtz P."/>
            <person name="Kyrpides N.C."/>
            <person name="Klenk H.P."/>
            <person name="Lapidus A."/>
        </authorList>
    </citation>
    <scope>NUCLEOTIDE SEQUENCE [LARGE SCALE GENOMIC DNA]</scope>
    <source>
        <strain evidence="2">ATCC 27377 / DSM 6068 / ICPB 4128</strain>
    </source>
</reference>
<organism evidence="1 2">
    <name type="scientific">Pirellula staleyi (strain ATCC 27377 / DSM 6068 / ICPB 4128)</name>
    <name type="common">Pirella staleyi</name>
    <dbReference type="NCBI Taxonomy" id="530564"/>
    <lineage>
        <taxon>Bacteria</taxon>
        <taxon>Pseudomonadati</taxon>
        <taxon>Planctomycetota</taxon>
        <taxon>Planctomycetia</taxon>
        <taxon>Pirellulales</taxon>
        <taxon>Pirellulaceae</taxon>
        <taxon>Pirellula</taxon>
    </lineage>
</organism>
<accession>D2R0J0</accession>
<dbReference type="EMBL" id="CP001848">
    <property type="protein sequence ID" value="ADB14858.1"/>
    <property type="molecule type" value="Genomic_DNA"/>
</dbReference>
<keyword evidence="2" id="KW-1185">Reference proteome</keyword>
<evidence type="ECO:0000313" key="2">
    <source>
        <dbReference type="Proteomes" id="UP000001887"/>
    </source>
</evidence>
<dbReference type="HOGENOM" id="CLU_136189_2_1_0"/>
<dbReference type="STRING" id="530564.Psta_0162"/>
<dbReference type="KEGG" id="psl:Psta_0162"/>
<dbReference type="Proteomes" id="UP000001887">
    <property type="component" value="Chromosome"/>
</dbReference>